<dbReference type="RefSeq" id="WP_181837438.1">
    <property type="nucleotide sequence ID" value="NZ_JACERN010000042.1"/>
</dbReference>
<evidence type="ECO:0000313" key="2">
    <source>
        <dbReference type="EMBL" id="MBA4710569.1"/>
    </source>
</evidence>
<sequence>MATGDQTDMFSRLKSLLPRGWFPDSTPLLDGLLWGYSQALAWLYSLYLFAQAQTRIKTATGGWLDIAAQDFFGNGLVRYSGQSDDSYRNRIVINIFRERATRYGMQRMLTDLTGRAPLIVEPARPSDVGCLGVTAALGVSMLGSVVTPYQAFVTVYRPSANGGANWPGINTFAFGLASTSGLLPSTQLSPTVSDADIIAAIEATRPAATTVWYRISN</sequence>
<keyword evidence="1" id="KW-0472">Membrane</keyword>
<organism evidence="2 3">
    <name type="scientific">Aquitalea aquatica</name>
    <dbReference type="NCBI Taxonomy" id="3044273"/>
    <lineage>
        <taxon>Bacteria</taxon>
        <taxon>Pseudomonadati</taxon>
        <taxon>Pseudomonadota</taxon>
        <taxon>Betaproteobacteria</taxon>
        <taxon>Neisseriales</taxon>
        <taxon>Chromobacteriaceae</taxon>
        <taxon>Aquitalea</taxon>
    </lineage>
</organism>
<accession>A0A838YDH4</accession>
<feature type="transmembrane region" description="Helical" evidence="1">
    <location>
        <begin position="31"/>
        <end position="50"/>
    </location>
</feature>
<dbReference type="Proteomes" id="UP000545606">
    <property type="component" value="Unassembled WGS sequence"/>
</dbReference>
<dbReference type="AlphaFoldDB" id="A0A838YDH4"/>
<comment type="caution">
    <text evidence="2">The sequence shown here is derived from an EMBL/GenBank/DDBJ whole genome shotgun (WGS) entry which is preliminary data.</text>
</comment>
<keyword evidence="1" id="KW-1133">Transmembrane helix</keyword>
<keyword evidence="3" id="KW-1185">Reference proteome</keyword>
<keyword evidence="1" id="KW-0812">Transmembrane</keyword>
<evidence type="ECO:0000256" key="1">
    <source>
        <dbReference type="SAM" id="Phobius"/>
    </source>
</evidence>
<name>A0A838YDH4_9NEIS</name>
<gene>
    <name evidence="2" type="ORF">H2Z84_19515</name>
</gene>
<proteinExistence type="predicted"/>
<evidence type="ECO:0000313" key="3">
    <source>
        <dbReference type="Proteomes" id="UP000545606"/>
    </source>
</evidence>
<reference evidence="2 3" key="1">
    <citation type="submission" date="2020-07" db="EMBL/GenBank/DDBJ databases">
        <title>Draft genome sequence of violacein-producing bacteria and related species.</title>
        <authorList>
            <person name="Wilson H.S."/>
            <person name="De Leon M.E."/>
        </authorList>
    </citation>
    <scope>NUCLEOTIDE SEQUENCE [LARGE SCALE GENOMIC DNA]</scope>
    <source>
        <strain evidence="2 3">HSC-21Su07</strain>
    </source>
</reference>
<dbReference type="EMBL" id="JACERN010000042">
    <property type="protein sequence ID" value="MBA4710569.1"/>
    <property type="molecule type" value="Genomic_DNA"/>
</dbReference>
<protein>
    <submittedName>
        <fullName evidence="2">Uncharacterized protein</fullName>
    </submittedName>
</protein>